<feature type="binding site" evidence="6">
    <location>
        <position position="174"/>
    </location>
    <ligand>
        <name>FAD</name>
        <dbReference type="ChEBI" id="CHEBI:57692"/>
    </ligand>
</feature>
<evidence type="ECO:0000256" key="1">
    <source>
        <dbReference type="ARBA" id="ARBA00001974"/>
    </source>
</evidence>
<feature type="binding site" evidence="6">
    <location>
        <position position="158"/>
    </location>
    <ligand>
        <name>FAD</name>
        <dbReference type="ChEBI" id="CHEBI:57692"/>
    </ligand>
</feature>
<feature type="region of interest" description="Disordered" evidence="7">
    <location>
        <begin position="30"/>
        <end position="53"/>
    </location>
</feature>
<gene>
    <name evidence="9" type="ORF">MKK02DRAFT_39990</name>
</gene>
<dbReference type="InterPro" id="IPR001834">
    <property type="entry name" value="CBR-like"/>
</dbReference>
<evidence type="ECO:0000256" key="6">
    <source>
        <dbReference type="PIRSR" id="PIRSR601834-1"/>
    </source>
</evidence>
<evidence type="ECO:0000256" key="7">
    <source>
        <dbReference type="SAM" id="MobiDB-lite"/>
    </source>
</evidence>
<dbReference type="PRINTS" id="PR00406">
    <property type="entry name" value="CYTB5RDTASE"/>
</dbReference>
<name>A0AA38HDI5_9TREE</name>
<feature type="binding site" evidence="6">
    <location>
        <position position="183"/>
    </location>
    <ligand>
        <name>FAD</name>
        <dbReference type="ChEBI" id="CHEBI:57692"/>
    </ligand>
</feature>
<dbReference type="Pfam" id="PF00970">
    <property type="entry name" value="FAD_binding_6"/>
    <property type="match status" value="1"/>
</dbReference>
<feature type="binding site" evidence="6">
    <location>
        <position position="159"/>
    </location>
    <ligand>
        <name>FAD</name>
        <dbReference type="ChEBI" id="CHEBI:57692"/>
    </ligand>
</feature>
<dbReference type="SUPFAM" id="SSF52343">
    <property type="entry name" value="Ferredoxin reductase-like, C-terminal NADP-linked domain"/>
    <property type="match status" value="1"/>
</dbReference>
<feature type="binding site" evidence="6">
    <location>
        <position position="176"/>
    </location>
    <ligand>
        <name>FAD</name>
        <dbReference type="ChEBI" id="CHEBI:57692"/>
    </ligand>
</feature>
<evidence type="ECO:0000259" key="8">
    <source>
        <dbReference type="PROSITE" id="PS51384"/>
    </source>
</evidence>
<comment type="caution">
    <text evidence="9">The sequence shown here is derived from an EMBL/GenBank/DDBJ whole genome shotgun (WGS) entry which is preliminary data.</text>
</comment>
<dbReference type="PANTHER" id="PTHR19370:SF184">
    <property type="entry name" value="NADH-CYTOCHROME B5 REDUCTASE-LIKE"/>
    <property type="match status" value="1"/>
</dbReference>
<feature type="domain" description="FAD-binding FR-type" evidence="8">
    <location>
        <begin position="86"/>
        <end position="208"/>
    </location>
</feature>
<comment type="cofactor">
    <cofactor evidence="1 6">
        <name>FAD</name>
        <dbReference type="ChEBI" id="CHEBI:57692"/>
    </cofactor>
</comment>
<dbReference type="InterPro" id="IPR017938">
    <property type="entry name" value="Riboflavin_synthase-like_b-brl"/>
</dbReference>
<organism evidence="9 10">
    <name type="scientific">Dioszegia hungarica</name>
    <dbReference type="NCBI Taxonomy" id="4972"/>
    <lineage>
        <taxon>Eukaryota</taxon>
        <taxon>Fungi</taxon>
        <taxon>Dikarya</taxon>
        <taxon>Basidiomycota</taxon>
        <taxon>Agaricomycotina</taxon>
        <taxon>Tremellomycetes</taxon>
        <taxon>Tremellales</taxon>
        <taxon>Bulleribasidiaceae</taxon>
        <taxon>Dioszegia</taxon>
    </lineage>
</organism>
<protein>
    <recommendedName>
        <fullName evidence="8">FAD-binding FR-type domain-containing protein</fullName>
    </recommendedName>
</protein>
<dbReference type="InterPro" id="IPR039261">
    <property type="entry name" value="FNR_nucleotide-bd"/>
</dbReference>
<dbReference type="InterPro" id="IPR008333">
    <property type="entry name" value="Cbr1-like_FAD-bd_dom"/>
</dbReference>
<evidence type="ECO:0000256" key="5">
    <source>
        <dbReference type="ARBA" id="ARBA00023002"/>
    </source>
</evidence>
<dbReference type="SUPFAM" id="SSF63380">
    <property type="entry name" value="Riboflavin synthase domain-like"/>
    <property type="match status" value="1"/>
</dbReference>
<dbReference type="AlphaFoldDB" id="A0AA38HDI5"/>
<keyword evidence="5" id="KW-0560">Oxidoreductase</keyword>
<keyword evidence="4 6" id="KW-0274">FAD</keyword>
<dbReference type="EMBL" id="JAKWFO010000001">
    <property type="protein sequence ID" value="KAI9639668.1"/>
    <property type="molecule type" value="Genomic_DNA"/>
</dbReference>
<evidence type="ECO:0000256" key="2">
    <source>
        <dbReference type="ARBA" id="ARBA00006105"/>
    </source>
</evidence>
<evidence type="ECO:0000256" key="4">
    <source>
        <dbReference type="ARBA" id="ARBA00022827"/>
    </source>
</evidence>
<feature type="compositionally biased region" description="Low complexity" evidence="7">
    <location>
        <begin position="33"/>
        <end position="53"/>
    </location>
</feature>
<dbReference type="Proteomes" id="UP001164286">
    <property type="component" value="Unassembled WGS sequence"/>
</dbReference>
<sequence>MSIRLPVTSLGASLRRPRVCQACKRAGPRSRVTSISTRTYASSSSSSSSSQRSRPTLRFIPLSLFILPPILWYLSKDGASSTLNPAVYTDHTVKSARKVSEQHKEVVISLSPGSAETFAGGSALITPEKLQAAGKGEGKAVTVYHVMVKSPDLMIERPYTPVNDVKAEGEVKLVVKRVRGGEVGRVVHSLKPGDPVGLRGPIPTFSIDPSSYDRVIMVSSGTGIAPFLQLLSTLPASQPADGPKFTLIHATPPADRVDWVSDPSLIPALQSKHGDQLAVHRYPPNSLPVDELARAVKASGERVMVLVCLPPAMMRPICGPLTVTLQQGELTGHLRDLGLRSDQVIKLE</sequence>
<dbReference type="PROSITE" id="PS51384">
    <property type="entry name" value="FAD_FR"/>
    <property type="match status" value="1"/>
</dbReference>
<accession>A0AA38HDI5</accession>
<reference evidence="9" key="1">
    <citation type="journal article" date="2022" name="G3 (Bethesda)">
        <title>High quality genome of the basidiomycete yeast Dioszegia hungarica PDD-24b-2 isolated from cloud water.</title>
        <authorList>
            <person name="Jarrige D."/>
            <person name="Haridas S."/>
            <person name="Bleykasten-Grosshans C."/>
            <person name="Joly M."/>
            <person name="Nadalig T."/>
            <person name="Sancelme M."/>
            <person name="Vuilleumier S."/>
            <person name="Grigoriev I.V."/>
            <person name="Amato P."/>
            <person name="Bringel F."/>
        </authorList>
    </citation>
    <scope>NUCLEOTIDE SEQUENCE</scope>
    <source>
        <strain evidence="9">PDD-24b-2</strain>
    </source>
</reference>
<feature type="binding site" evidence="6">
    <location>
        <position position="157"/>
    </location>
    <ligand>
        <name>FAD</name>
        <dbReference type="ChEBI" id="CHEBI:57692"/>
    </ligand>
</feature>
<dbReference type="Gene3D" id="3.40.50.80">
    <property type="entry name" value="Nucleotide-binding domain of ferredoxin-NADP reductase (FNR) module"/>
    <property type="match status" value="1"/>
</dbReference>
<evidence type="ECO:0000313" key="10">
    <source>
        <dbReference type="Proteomes" id="UP001164286"/>
    </source>
</evidence>
<dbReference type="GO" id="GO:0016491">
    <property type="term" value="F:oxidoreductase activity"/>
    <property type="evidence" value="ECO:0007669"/>
    <property type="project" value="UniProtKB-KW"/>
</dbReference>
<comment type="similarity">
    <text evidence="2">Belongs to the flavoprotein pyridine nucleotide cytochrome reductase family.</text>
</comment>
<proteinExistence type="inferred from homology"/>
<dbReference type="CDD" id="cd06183">
    <property type="entry name" value="cyt_b5_reduct_like"/>
    <property type="match status" value="1"/>
</dbReference>
<dbReference type="PANTHER" id="PTHR19370">
    <property type="entry name" value="NADH-CYTOCHROME B5 REDUCTASE"/>
    <property type="match status" value="1"/>
</dbReference>
<evidence type="ECO:0000313" key="9">
    <source>
        <dbReference type="EMBL" id="KAI9639668.1"/>
    </source>
</evidence>
<evidence type="ECO:0000256" key="3">
    <source>
        <dbReference type="ARBA" id="ARBA00022630"/>
    </source>
</evidence>
<dbReference type="Gene3D" id="2.40.30.10">
    <property type="entry name" value="Translation factors"/>
    <property type="match status" value="1"/>
</dbReference>
<dbReference type="RefSeq" id="XP_052949445.1">
    <property type="nucleotide sequence ID" value="XM_053090880.1"/>
</dbReference>
<dbReference type="InterPro" id="IPR017927">
    <property type="entry name" value="FAD-bd_FR_type"/>
</dbReference>
<keyword evidence="3 6" id="KW-0285">Flavoprotein</keyword>
<keyword evidence="10" id="KW-1185">Reference proteome</keyword>
<dbReference type="GeneID" id="77730085"/>